<dbReference type="InterPro" id="IPR051567">
    <property type="entry name" value="Unconventional_Myosin_ATPase"/>
</dbReference>
<evidence type="ECO:0000313" key="4">
    <source>
        <dbReference type="Proteomes" id="UP000694412"/>
    </source>
</evidence>
<evidence type="ECO:0000259" key="2">
    <source>
        <dbReference type="Pfam" id="PF00373"/>
    </source>
</evidence>
<dbReference type="Proteomes" id="UP000694412">
    <property type="component" value="Chromosome 14"/>
</dbReference>
<accession>A0A8C2SU34</accession>
<feature type="compositionally biased region" description="Polar residues" evidence="1">
    <location>
        <begin position="44"/>
        <end position="56"/>
    </location>
</feature>
<dbReference type="Ensembl" id="ENSCJPT00005004553.1">
    <property type="protein sequence ID" value="ENSCJPP00005002469.1"/>
    <property type="gene ID" value="ENSCJPG00005002730.1"/>
</dbReference>
<dbReference type="Pfam" id="PF00373">
    <property type="entry name" value="FERM_M"/>
    <property type="match status" value="1"/>
</dbReference>
<feature type="region of interest" description="Disordered" evidence="1">
    <location>
        <begin position="369"/>
        <end position="430"/>
    </location>
</feature>
<dbReference type="PANTHER" id="PTHR22692:SF21">
    <property type="entry name" value="MYOSIN XVA"/>
    <property type="match status" value="1"/>
</dbReference>
<name>A0A8C2SU34_COTJA</name>
<dbReference type="InterPro" id="IPR035963">
    <property type="entry name" value="FERM_2"/>
</dbReference>
<dbReference type="PANTHER" id="PTHR22692">
    <property type="entry name" value="MYOSIN VII, XV"/>
    <property type="match status" value="1"/>
</dbReference>
<feature type="region of interest" description="Disordered" evidence="1">
    <location>
        <begin position="1"/>
        <end position="58"/>
    </location>
</feature>
<dbReference type="CDD" id="cd14473">
    <property type="entry name" value="FERM_B-lobe"/>
    <property type="match status" value="1"/>
</dbReference>
<reference evidence="3" key="3">
    <citation type="submission" date="2025-09" db="UniProtKB">
        <authorList>
            <consortium name="Ensembl"/>
        </authorList>
    </citation>
    <scope>IDENTIFICATION</scope>
</reference>
<protein>
    <recommendedName>
        <fullName evidence="2">FERM central domain-containing protein</fullName>
    </recommendedName>
</protein>
<feature type="domain" description="FERM central" evidence="2">
    <location>
        <begin position="86"/>
        <end position="169"/>
    </location>
</feature>
<dbReference type="InterPro" id="IPR019748">
    <property type="entry name" value="FERM_central"/>
</dbReference>
<evidence type="ECO:0000256" key="1">
    <source>
        <dbReference type="SAM" id="MobiDB-lite"/>
    </source>
</evidence>
<feature type="region of interest" description="Disordered" evidence="1">
    <location>
        <begin position="448"/>
        <end position="504"/>
    </location>
</feature>
<dbReference type="AlphaFoldDB" id="A0A8C2SU34"/>
<dbReference type="GO" id="GO:0005737">
    <property type="term" value="C:cytoplasm"/>
    <property type="evidence" value="ECO:0007669"/>
    <property type="project" value="UniProtKB-SubCell"/>
</dbReference>
<sequence length="504" mass="53060">MWPPRPSAWMLPTPSGAAGWSGDSPSSLRMSSTSLCTTTRSGCPPSQQLTTPSAGSKTYHRPVSLQVLPDYLKGLFTVLPPTRPGEQHFQQVAKLAALQHRAKDGHHLPTMREVQDYVPPQLFRLLSAPSWLHMVTQHMQQAQALSAHQARAQFLGLLSACPMFGSSFFYIQSCSNHAIVSPCILAVNQNGLNFLSKETHVGVGWGLSDGGTPWVMGRAGGLVSPSQHSGDPKRAQSRGGRAFPTHRAGDAWDVLGVFGPFGCGGERSTALPAPNHPHPQEPVAKFSLKELQATRTQRPAAGCSSPYVEITTGELQAQGVTQLQLEQVGAARGTGRPERVPIVVSPLWCPHCVCPHSVCPHSAPIVSHPHAPSRPAGPGAVPRGGRAHGAAAGGEGEEADAAAQRDHAALSPRRCPRRDPPPPPRCNPAKLLYKRTARGPALSVLAPIPQLCPASPPPPARGTQPPAPPSLKGALVPARLAGISLTTPPPAGSPRGPRQSTVGS</sequence>
<organism evidence="3 4">
    <name type="scientific">Coturnix japonica</name>
    <name type="common">Japanese quail</name>
    <name type="synonym">Coturnix coturnix japonica</name>
    <dbReference type="NCBI Taxonomy" id="93934"/>
    <lineage>
        <taxon>Eukaryota</taxon>
        <taxon>Metazoa</taxon>
        <taxon>Chordata</taxon>
        <taxon>Craniata</taxon>
        <taxon>Vertebrata</taxon>
        <taxon>Euteleostomi</taxon>
        <taxon>Archelosauria</taxon>
        <taxon>Archosauria</taxon>
        <taxon>Dinosauria</taxon>
        <taxon>Saurischia</taxon>
        <taxon>Theropoda</taxon>
        <taxon>Coelurosauria</taxon>
        <taxon>Aves</taxon>
        <taxon>Neognathae</taxon>
        <taxon>Galloanserae</taxon>
        <taxon>Galliformes</taxon>
        <taxon>Phasianidae</taxon>
        <taxon>Perdicinae</taxon>
        <taxon>Coturnix</taxon>
    </lineage>
</organism>
<evidence type="ECO:0000313" key="3">
    <source>
        <dbReference type="Ensembl" id="ENSCJPP00005002469.1"/>
    </source>
</evidence>
<keyword evidence="4" id="KW-1185">Reference proteome</keyword>
<feature type="compositionally biased region" description="Pro residues" evidence="1">
    <location>
        <begin position="454"/>
        <end position="469"/>
    </location>
</feature>
<reference evidence="3" key="2">
    <citation type="submission" date="2025-08" db="UniProtKB">
        <authorList>
            <consortium name="Ensembl"/>
        </authorList>
    </citation>
    <scope>IDENTIFICATION</scope>
</reference>
<dbReference type="SUPFAM" id="SSF47031">
    <property type="entry name" value="Second domain of FERM"/>
    <property type="match status" value="1"/>
</dbReference>
<proteinExistence type="predicted"/>
<dbReference type="GeneTree" id="ENSGT00930000151032"/>
<feature type="compositionally biased region" description="Low complexity" evidence="1">
    <location>
        <begin position="373"/>
        <end position="390"/>
    </location>
</feature>
<feature type="region of interest" description="Disordered" evidence="1">
    <location>
        <begin position="222"/>
        <end position="243"/>
    </location>
</feature>
<reference evidence="3" key="1">
    <citation type="submission" date="2015-11" db="EMBL/GenBank/DDBJ databases">
        <authorList>
            <consortium name="International Coturnix japonica Genome Analysis Consortium"/>
            <person name="Warren W."/>
            <person name="Burt D.W."/>
            <person name="Antin P.B."/>
            <person name="Lanford R."/>
            <person name="Gros J."/>
            <person name="Wilson R.K."/>
        </authorList>
    </citation>
    <scope>NUCLEOTIDE SEQUENCE [LARGE SCALE GENOMIC DNA]</scope>
</reference>
<feature type="compositionally biased region" description="Low complexity" evidence="1">
    <location>
        <begin position="24"/>
        <end position="41"/>
    </location>
</feature>